<gene>
    <name evidence="4" type="ORF">BCV69DRAFT_285364</name>
</gene>
<dbReference type="AlphaFoldDB" id="A0A316U533"/>
<name>A0A316U533_9BASI</name>
<feature type="transmembrane region" description="Helical" evidence="2">
    <location>
        <begin position="154"/>
        <end position="179"/>
    </location>
</feature>
<feature type="transmembrane region" description="Helical" evidence="2">
    <location>
        <begin position="50"/>
        <end position="73"/>
    </location>
</feature>
<feature type="transmembrane region" description="Helical" evidence="2">
    <location>
        <begin position="128"/>
        <end position="147"/>
    </location>
</feature>
<feature type="transmembrane region" description="Helical" evidence="2">
    <location>
        <begin position="191"/>
        <end position="211"/>
    </location>
</feature>
<organism evidence="4 5">
    <name type="scientific">Pseudomicrostroma glucosiphilum</name>
    <dbReference type="NCBI Taxonomy" id="1684307"/>
    <lineage>
        <taxon>Eukaryota</taxon>
        <taxon>Fungi</taxon>
        <taxon>Dikarya</taxon>
        <taxon>Basidiomycota</taxon>
        <taxon>Ustilaginomycotina</taxon>
        <taxon>Exobasidiomycetes</taxon>
        <taxon>Microstromatales</taxon>
        <taxon>Microstromatales incertae sedis</taxon>
        <taxon>Pseudomicrostroma</taxon>
    </lineage>
</organism>
<sequence>MASLATSTSTGLPSGLSTNVLPSPTGALDDPAYLEALAYYYTSHAVPQSYHVGLVIASIVVAYYGAWCTIFLLARRTTTKGYRNIILLVLAATVMSTLGVWGMHFVGIHMAVRPVEGILWFVTFDPGYTALSLLVTIFGSVVAFLFIDAVRFTLWRVIASGVLLGGVIGLMHFSATFQANFFATYQPLETVISILLAMAASTVALTIFFHPRLQSGKRWWRRLIASALLSTSVAGMHYIGMAGTSFFVRIEDIQRTQTRYASHQDDLVIALPLPIISALVALLCVGIHLVDLREAKTQSEAARSVVVCSATFNNKGQLLVKEQGGLPIVVIKTPMRQAEVRALLDSRQPTFQWLFAVSWEWDLVVDWLRGIGQRFLRLESNSRKGSKDEANANRNDDYRGNLFERLGQRGRPTHTLEFDDPITTEFRDKVIDAARQLAVELDIAFQEVGVLYDRAILTGTRKRKSPAKIDAAREKAASRLPDMDVEEGMTVHTVSTRSSMSDEQRPAAPTFWDTLLRRKPQEEEKEGEGLILFLVRKLEGSIDKPGAMSASEEQYLERGFRMMDIRFLTAAFADRLEVSKQDASSMLKALQTYAKRGTVPLVQAGGVYAGLFGVRASTSRFGGLETLVYGFARHQIPAFRLPKVEKITPANRRFIKRLDQITLDEAMAMCNTESLRIRERSELVAQKQGEGNNNDEDEDLAAEVQALADREQFVASLYSAFEALVASVAVYPNLAASARVSSELLQMPSSLDDSSEPAEMVIVHAVLPEESSDQIDPSQVLPAYRTQEGTPYVFTPYSLFHKAQMMLMQGKEARDFEHEVRWEMKRRYHTWGTGAAPDDPSTAKPNDMTATAPDAPAYAMDGTSLSKILSARRSSATPSSVAEMPPPTLGERVWAAVTFGLGAGSRHRAQQMPLMKSQQRATDLPDVATLARDPSSSAPVSPVSPGFPKNASQQESGTSTSTSASVARPLTTINESPRWSTGPSPQTSTRASMGNVILPAMLSTPRVRLTPHNFGPVPRSPKKGTLLPTPPPLGPGFGSSMGAGLGGSRAGLNLRGLSWTEDKAGSKQQQQRESQVGDEAIEMVASTSSRGRSGSAGRRPSMPAEGTPAGLSGNESMLGLQSVPASPTQGHSPSNHPSGSSLFAAGSPFDSPSMGGLAQPAAAALVPSPPQSTGAHSGNASTGGSAGTPQLQAQAQAQAQSQSPAPAVMPAPVRNLASLEARVRSDGWTTRHLREIERSPAGPSLLGVDY</sequence>
<evidence type="ECO:0000256" key="1">
    <source>
        <dbReference type="SAM" id="MobiDB-lite"/>
    </source>
</evidence>
<keyword evidence="2" id="KW-1133">Transmembrane helix</keyword>
<dbReference type="Pfam" id="PF03707">
    <property type="entry name" value="MHYT"/>
    <property type="match status" value="2"/>
</dbReference>
<feature type="transmembrane region" description="Helical" evidence="2">
    <location>
        <begin position="85"/>
        <end position="108"/>
    </location>
</feature>
<feature type="compositionally biased region" description="Low complexity" evidence="1">
    <location>
        <begin position="1086"/>
        <end position="1101"/>
    </location>
</feature>
<dbReference type="STRING" id="1684307.A0A316U533"/>
<proteinExistence type="predicted"/>
<dbReference type="GeneID" id="37015102"/>
<feature type="region of interest" description="Disordered" evidence="1">
    <location>
        <begin position="930"/>
        <end position="991"/>
    </location>
</feature>
<feature type="domain" description="MHYT" evidence="3">
    <location>
        <begin position="50"/>
        <end position="247"/>
    </location>
</feature>
<keyword evidence="2" id="KW-0812">Transmembrane</keyword>
<dbReference type="PANTHER" id="PTHR35152:SF1">
    <property type="entry name" value="DOMAIN SIGNALLING PROTEIN, PUTATIVE (AFU_ORTHOLOGUE AFUA_5G11310)-RELATED"/>
    <property type="match status" value="1"/>
</dbReference>
<dbReference type="InterPro" id="IPR005330">
    <property type="entry name" value="MHYT_dom"/>
</dbReference>
<evidence type="ECO:0000313" key="4">
    <source>
        <dbReference type="EMBL" id="PWN18065.1"/>
    </source>
</evidence>
<evidence type="ECO:0000313" key="5">
    <source>
        <dbReference type="Proteomes" id="UP000245942"/>
    </source>
</evidence>
<accession>A0A316U533</accession>
<feature type="compositionally biased region" description="Polar residues" evidence="1">
    <location>
        <begin position="971"/>
        <end position="991"/>
    </location>
</feature>
<keyword evidence="2" id="KW-0472">Membrane</keyword>
<feature type="transmembrane region" description="Helical" evidence="2">
    <location>
        <begin position="267"/>
        <end position="290"/>
    </location>
</feature>
<dbReference type="PROSITE" id="PS50924">
    <property type="entry name" value="MHYT"/>
    <property type="match status" value="1"/>
</dbReference>
<protein>
    <recommendedName>
        <fullName evidence="3">MHYT domain-containing protein</fullName>
    </recommendedName>
</protein>
<dbReference type="OrthoDB" id="264015at2759"/>
<feature type="region of interest" description="Disordered" evidence="1">
    <location>
        <begin position="833"/>
        <end position="859"/>
    </location>
</feature>
<feature type="compositionally biased region" description="Low complexity" evidence="1">
    <location>
        <begin position="1172"/>
        <end position="1213"/>
    </location>
</feature>
<evidence type="ECO:0000259" key="3">
    <source>
        <dbReference type="PROSITE" id="PS50924"/>
    </source>
</evidence>
<dbReference type="Proteomes" id="UP000245942">
    <property type="component" value="Unassembled WGS sequence"/>
</dbReference>
<feature type="region of interest" description="Disordered" evidence="1">
    <location>
        <begin position="1084"/>
        <end position="1250"/>
    </location>
</feature>
<dbReference type="PANTHER" id="PTHR35152">
    <property type="entry name" value="DOMAIN SIGNALLING PROTEIN, PUTATIVE (AFU_ORTHOLOGUE AFUA_5G11310)-RELATED"/>
    <property type="match status" value="1"/>
</dbReference>
<dbReference type="EMBL" id="KZ819338">
    <property type="protein sequence ID" value="PWN18065.1"/>
    <property type="molecule type" value="Genomic_DNA"/>
</dbReference>
<reference evidence="4 5" key="1">
    <citation type="journal article" date="2018" name="Mol. Biol. Evol.">
        <title>Broad Genomic Sampling Reveals a Smut Pathogenic Ancestry of the Fungal Clade Ustilaginomycotina.</title>
        <authorList>
            <person name="Kijpornyongpan T."/>
            <person name="Mondo S.J."/>
            <person name="Barry K."/>
            <person name="Sandor L."/>
            <person name="Lee J."/>
            <person name="Lipzen A."/>
            <person name="Pangilinan J."/>
            <person name="LaButti K."/>
            <person name="Hainaut M."/>
            <person name="Henrissat B."/>
            <person name="Grigoriev I.V."/>
            <person name="Spatafora J.W."/>
            <person name="Aime M.C."/>
        </authorList>
    </citation>
    <scope>NUCLEOTIDE SEQUENCE [LARGE SCALE GENOMIC DNA]</scope>
    <source>
        <strain evidence="4 5">MCA 4718</strain>
    </source>
</reference>
<feature type="compositionally biased region" description="Low complexity" evidence="1">
    <location>
        <begin position="951"/>
        <end position="965"/>
    </location>
</feature>
<feature type="compositionally biased region" description="Low complexity" evidence="1">
    <location>
        <begin position="934"/>
        <end position="944"/>
    </location>
</feature>
<evidence type="ECO:0000256" key="2">
    <source>
        <dbReference type="SAM" id="Phobius"/>
    </source>
</evidence>
<keyword evidence="5" id="KW-1185">Reference proteome</keyword>
<feature type="compositionally biased region" description="Low complexity" evidence="1">
    <location>
        <begin position="1130"/>
        <end position="1141"/>
    </location>
</feature>
<dbReference type="RefSeq" id="XP_025345225.1">
    <property type="nucleotide sequence ID" value="XM_025493368.1"/>
</dbReference>